<keyword evidence="6" id="KW-1185">Reference proteome</keyword>
<organism evidence="5 6">
    <name type="scientific">Trichoplax adhaerens</name>
    <name type="common">Trichoplax reptans</name>
    <dbReference type="NCBI Taxonomy" id="10228"/>
    <lineage>
        <taxon>Eukaryota</taxon>
        <taxon>Metazoa</taxon>
        <taxon>Placozoa</taxon>
        <taxon>Uniplacotomia</taxon>
        <taxon>Trichoplacea</taxon>
        <taxon>Trichoplacidae</taxon>
        <taxon>Trichoplax</taxon>
    </lineage>
</organism>
<dbReference type="PANTHER" id="PTHR44436:SF1">
    <property type="entry name" value="F-BOX_WD REPEAT-CONTAINING PROTEIN 2"/>
    <property type="match status" value="1"/>
</dbReference>
<dbReference type="Proteomes" id="UP000009022">
    <property type="component" value="Unassembled WGS sequence"/>
</dbReference>
<dbReference type="PROSITE" id="PS50082">
    <property type="entry name" value="WD_REPEATS_2"/>
    <property type="match status" value="2"/>
</dbReference>
<reference evidence="5 6" key="1">
    <citation type="journal article" date="2008" name="Nature">
        <title>The Trichoplax genome and the nature of placozoans.</title>
        <authorList>
            <person name="Srivastava M."/>
            <person name="Begovic E."/>
            <person name="Chapman J."/>
            <person name="Putnam N.H."/>
            <person name="Hellsten U."/>
            <person name="Kawashima T."/>
            <person name="Kuo A."/>
            <person name="Mitros T."/>
            <person name="Salamov A."/>
            <person name="Carpenter M.L."/>
            <person name="Signorovitch A.Y."/>
            <person name="Moreno M.A."/>
            <person name="Kamm K."/>
            <person name="Grimwood J."/>
            <person name="Schmutz J."/>
            <person name="Shapiro H."/>
            <person name="Grigoriev I.V."/>
            <person name="Buss L.W."/>
            <person name="Schierwater B."/>
            <person name="Dellaporta S.L."/>
            <person name="Rokhsar D.S."/>
        </authorList>
    </citation>
    <scope>NUCLEOTIDE SEQUENCE [LARGE SCALE GENOMIC DNA]</scope>
    <source>
        <strain evidence="5 6">Grell-BS-1999</strain>
    </source>
</reference>
<dbReference type="InterPro" id="IPR015943">
    <property type="entry name" value="WD40/YVTN_repeat-like_dom_sf"/>
</dbReference>
<gene>
    <name evidence="5" type="ORF">TRIADDRAFT_31932</name>
</gene>
<dbReference type="InterPro" id="IPR036322">
    <property type="entry name" value="WD40_repeat_dom_sf"/>
</dbReference>
<dbReference type="Gene3D" id="2.130.10.10">
    <property type="entry name" value="YVTN repeat-like/Quinoprotein amine dehydrogenase"/>
    <property type="match status" value="2"/>
</dbReference>
<sequence>MTDSFKVWLQTVCKDFSELKNEEKTICLKELIELCGPSQLFSLWHQFSPVLHCDFLQYLPLEIVYKILRYVQIEHALQCRLVSRKWNQVICRCIPLWKSACSDVGVNVDNVLFKNKHYSAWRKLYLQCRTKLKAVSNTCCYVETKLAGHTLPVRAVKYYQTLLATGSDDRTVRIWRKINDQFHCNHVLQTHSCAALKCDANIILTASFDTSAAAWNWQSGQLIQRFKGHTGAVYCLDYDLDQDLLVTGSTDKTVKIWKLSSGSLLKTLRHDEWILEVIMYLRCNK</sequence>
<dbReference type="PROSITE" id="PS50294">
    <property type="entry name" value="WD_REPEATS_REGION"/>
    <property type="match status" value="2"/>
</dbReference>
<dbReference type="CTD" id="6758265"/>
<dbReference type="PROSITE" id="PS50181">
    <property type="entry name" value="FBOX"/>
    <property type="match status" value="1"/>
</dbReference>
<dbReference type="EMBL" id="DS985260">
    <property type="protein sequence ID" value="EDV20358.1"/>
    <property type="molecule type" value="Genomic_DNA"/>
</dbReference>
<dbReference type="eggNOG" id="KOG0274">
    <property type="taxonomic scope" value="Eukaryota"/>
</dbReference>
<dbReference type="InParanoid" id="B3SA07"/>
<dbReference type="SMART" id="SM00320">
    <property type="entry name" value="WD40"/>
    <property type="match status" value="3"/>
</dbReference>
<dbReference type="HOGENOM" id="CLU_977713_0_0_1"/>
<name>B3SA07_TRIAD</name>
<dbReference type="OrthoDB" id="538223at2759"/>
<keyword evidence="2" id="KW-0677">Repeat</keyword>
<dbReference type="STRING" id="10228.B3SA07"/>
<proteinExistence type="predicted"/>
<dbReference type="Pfam" id="PF00400">
    <property type="entry name" value="WD40"/>
    <property type="match status" value="2"/>
</dbReference>
<dbReference type="Pfam" id="PF12937">
    <property type="entry name" value="F-box-like"/>
    <property type="match status" value="1"/>
</dbReference>
<dbReference type="OMA" id="DEWILEV"/>
<dbReference type="PRINTS" id="PR00320">
    <property type="entry name" value="GPROTEINBRPT"/>
</dbReference>
<protein>
    <recommendedName>
        <fullName evidence="4">F-box domain-containing protein</fullName>
    </recommendedName>
</protein>
<evidence type="ECO:0000256" key="1">
    <source>
        <dbReference type="ARBA" id="ARBA00022574"/>
    </source>
</evidence>
<dbReference type="InterPro" id="IPR036047">
    <property type="entry name" value="F-box-like_dom_sf"/>
</dbReference>
<feature type="repeat" description="WD" evidence="3">
    <location>
        <begin position="146"/>
        <end position="175"/>
    </location>
</feature>
<dbReference type="SUPFAM" id="SSF50978">
    <property type="entry name" value="WD40 repeat-like"/>
    <property type="match status" value="1"/>
</dbReference>
<dbReference type="InterPro" id="IPR001810">
    <property type="entry name" value="F-box_dom"/>
</dbReference>
<dbReference type="PANTHER" id="PTHR44436">
    <property type="entry name" value="F-BOX/WD REPEAT-CONTAINING PROTEIN 2"/>
    <property type="match status" value="1"/>
</dbReference>
<dbReference type="PhylomeDB" id="B3SA07"/>
<dbReference type="Gene3D" id="1.20.1280.50">
    <property type="match status" value="1"/>
</dbReference>
<dbReference type="InterPro" id="IPR042627">
    <property type="entry name" value="FBXW2"/>
</dbReference>
<keyword evidence="1 3" id="KW-0853">WD repeat</keyword>
<feature type="repeat" description="WD" evidence="3">
    <location>
        <begin position="226"/>
        <end position="267"/>
    </location>
</feature>
<dbReference type="KEGG" id="tad:TRIADDRAFT_31932"/>
<dbReference type="SMART" id="SM00256">
    <property type="entry name" value="FBOX"/>
    <property type="match status" value="1"/>
</dbReference>
<dbReference type="FunCoup" id="B3SA07">
    <property type="interactions" value="1427"/>
</dbReference>
<accession>B3SA07</accession>
<evidence type="ECO:0000259" key="4">
    <source>
        <dbReference type="PROSITE" id="PS50181"/>
    </source>
</evidence>
<evidence type="ECO:0000313" key="6">
    <source>
        <dbReference type="Proteomes" id="UP000009022"/>
    </source>
</evidence>
<dbReference type="RefSeq" id="XP_002117052.1">
    <property type="nucleotide sequence ID" value="XM_002117016.1"/>
</dbReference>
<evidence type="ECO:0000256" key="2">
    <source>
        <dbReference type="ARBA" id="ARBA00022737"/>
    </source>
</evidence>
<dbReference type="GeneID" id="6758265"/>
<feature type="domain" description="F-box" evidence="4">
    <location>
        <begin position="53"/>
        <end position="100"/>
    </location>
</feature>
<evidence type="ECO:0000256" key="3">
    <source>
        <dbReference type="PROSITE-ProRule" id="PRU00221"/>
    </source>
</evidence>
<dbReference type="InterPro" id="IPR001680">
    <property type="entry name" value="WD40_rpt"/>
</dbReference>
<dbReference type="SUPFAM" id="SSF81383">
    <property type="entry name" value="F-box domain"/>
    <property type="match status" value="1"/>
</dbReference>
<evidence type="ECO:0000313" key="5">
    <source>
        <dbReference type="EMBL" id="EDV20358.1"/>
    </source>
</evidence>
<dbReference type="InterPro" id="IPR020472">
    <property type="entry name" value="WD40_PAC1"/>
</dbReference>
<dbReference type="AlphaFoldDB" id="B3SA07"/>